<evidence type="ECO:0000256" key="2">
    <source>
        <dbReference type="ARBA" id="ARBA00023157"/>
    </source>
</evidence>
<dbReference type="InterPro" id="IPR050430">
    <property type="entry name" value="Peptidase_S1"/>
</dbReference>
<dbReference type="InterPro" id="IPR001314">
    <property type="entry name" value="Peptidase_S1A"/>
</dbReference>
<accession>A0A150WS07</accession>
<dbReference type="InterPro" id="IPR009003">
    <property type="entry name" value="Peptidase_S1_PA"/>
</dbReference>
<gene>
    <name evidence="4" type="ORF">AZI86_08835</name>
</gene>
<dbReference type="PROSITE" id="PS50240">
    <property type="entry name" value="TRYPSIN_DOM"/>
    <property type="match status" value="1"/>
</dbReference>
<comment type="caution">
    <text evidence="4">The sequence shown here is derived from an EMBL/GenBank/DDBJ whole genome shotgun (WGS) entry which is preliminary data.</text>
</comment>
<keyword evidence="2" id="KW-1015">Disulfide bond</keyword>
<evidence type="ECO:0000256" key="1">
    <source>
        <dbReference type="ARBA" id="ARBA00007664"/>
    </source>
</evidence>
<dbReference type="Proteomes" id="UP000075320">
    <property type="component" value="Unassembled WGS sequence"/>
</dbReference>
<keyword evidence="5" id="KW-1185">Reference proteome</keyword>
<dbReference type="SMART" id="SM00020">
    <property type="entry name" value="Tryp_SPc"/>
    <property type="match status" value="1"/>
</dbReference>
<sequence length="283" mass="30162">MKKNLLILASLFTVIAGCSKPTHTSTIQTQNPTGIIGGEAAKSTDAVTASTVSLVMNYMGRAHSFCTGTLISENLVLTATHCLQDMDIDKFGIFFGETLPQSFDDVNIRKVKAAVTHPGYKFELDPVENVFTGFNDIGLVMIEGEAPSFAKPVAILNDTLLSIGQKLLLAGYGLVNEVSVPAQKATGLNFVHVTIAKLFSNIIVTEQSNAQGACAGDSGGPAYLETENGLIVLGITRGPHNLARDCRHWGEYTYASRFKDHILESAQKMGAEAPVFVDAPAGL</sequence>
<dbReference type="EMBL" id="LUKE01000001">
    <property type="protein sequence ID" value="KYG67107.1"/>
    <property type="molecule type" value="Genomic_DNA"/>
</dbReference>
<dbReference type="PANTHER" id="PTHR24276:SF98">
    <property type="entry name" value="FI18310P1-RELATED"/>
    <property type="match status" value="1"/>
</dbReference>
<dbReference type="GO" id="GO:0004252">
    <property type="term" value="F:serine-type endopeptidase activity"/>
    <property type="evidence" value="ECO:0007669"/>
    <property type="project" value="InterPro"/>
</dbReference>
<name>A0A150WS07_BDEBC</name>
<dbReference type="AlphaFoldDB" id="A0A150WS07"/>
<comment type="similarity">
    <text evidence="1">Belongs to the peptidase S1 family.</text>
</comment>
<dbReference type="GO" id="GO:0006508">
    <property type="term" value="P:proteolysis"/>
    <property type="evidence" value="ECO:0007669"/>
    <property type="project" value="InterPro"/>
</dbReference>
<organism evidence="4 5">
    <name type="scientific">Bdellovibrio bacteriovorus</name>
    <dbReference type="NCBI Taxonomy" id="959"/>
    <lineage>
        <taxon>Bacteria</taxon>
        <taxon>Pseudomonadati</taxon>
        <taxon>Bdellovibrionota</taxon>
        <taxon>Bdellovibrionia</taxon>
        <taxon>Bdellovibrionales</taxon>
        <taxon>Pseudobdellovibrionaceae</taxon>
        <taxon>Bdellovibrio</taxon>
    </lineage>
</organism>
<dbReference type="SUPFAM" id="SSF50494">
    <property type="entry name" value="Trypsin-like serine proteases"/>
    <property type="match status" value="1"/>
</dbReference>
<dbReference type="InterPro" id="IPR001254">
    <property type="entry name" value="Trypsin_dom"/>
</dbReference>
<dbReference type="PROSITE" id="PS00134">
    <property type="entry name" value="TRYPSIN_HIS"/>
    <property type="match status" value="1"/>
</dbReference>
<feature type="domain" description="Peptidase S1" evidence="3">
    <location>
        <begin position="35"/>
        <end position="267"/>
    </location>
</feature>
<dbReference type="InterPro" id="IPR043504">
    <property type="entry name" value="Peptidase_S1_PA_chymotrypsin"/>
</dbReference>
<dbReference type="InterPro" id="IPR018114">
    <property type="entry name" value="TRYPSIN_HIS"/>
</dbReference>
<reference evidence="4 5" key="1">
    <citation type="submission" date="2016-03" db="EMBL/GenBank/DDBJ databases">
        <authorList>
            <person name="Ploux O."/>
        </authorList>
    </citation>
    <scope>NUCLEOTIDE SEQUENCE [LARGE SCALE GENOMIC DNA]</scope>
    <source>
        <strain evidence="4 5">R0</strain>
    </source>
</reference>
<protein>
    <recommendedName>
        <fullName evidence="3">Peptidase S1 domain-containing protein</fullName>
    </recommendedName>
</protein>
<evidence type="ECO:0000313" key="4">
    <source>
        <dbReference type="EMBL" id="KYG67107.1"/>
    </source>
</evidence>
<dbReference type="RefSeq" id="WP_061834684.1">
    <property type="nucleotide sequence ID" value="NZ_LUKE01000001.1"/>
</dbReference>
<evidence type="ECO:0000259" key="3">
    <source>
        <dbReference type="PROSITE" id="PS50240"/>
    </source>
</evidence>
<dbReference type="PRINTS" id="PR00722">
    <property type="entry name" value="CHYMOTRYPSIN"/>
</dbReference>
<evidence type="ECO:0000313" key="5">
    <source>
        <dbReference type="Proteomes" id="UP000075320"/>
    </source>
</evidence>
<dbReference type="Gene3D" id="2.40.10.10">
    <property type="entry name" value="Trypsin-like serine proteases"/>
    <property type="match status" value="1"/>
</dbReference>
<dbReference type="OrthoDB" id="5290367at2"/>
<dbReference type="PANTHER" id="PTHR24276">
    <property type="entry name" value="POLYSERASE-RELATED"/>
    <property type="match status" value="1"/>
</dbReference>
<dbReference type="PROSITE" id="PS51257">
    <property type="entry name" value="PROKAR_LIPOPROTEIN"/>
    <property type="match status" value="1"/>
</dbReference>
<proteinExistence type="inferred from homology"/>
<dbReference type="Pfam" id="PF00089">
    <property type="entry name" value="Trypsin"/>
    <property type="match status" value="1"/>
</dbReference>